<reference evidence="2 3" key="1">
    <citation type="journal article" date="2013" name="Genome Announc.">
        <title>Draft Genome Sequence for Caulobacter sp. Strain OR37, a Bacterium Tolerant to Heavy Metals.</title>
        <authorList>
            <person name="Utturkar S.M."/>
            <person name="Bollmann A."/>
            <person name="Brzoska R.M."/>
            <person name="Klingeman D.M."/>
            <person name="Epstein S.E."/>
            <person name="Palumbo A.V."/>
            <person name="Brown S.D."/>
        </authorList>
    </citation>
    <scope>NUCLEOTIDE SEQUENCE [LARGE SCALE GENOMIC DNA]</scope>
    <source>
        <strain evidence="2 3">OR37</strain>
    </source>
</reference>
<dbReference type="STRING" id="1292034.OR37_00569"/>
<name>R0EQI5_CAUVI</name>
<dbReference type="Proteomes" id="UP000013063">
    <property type="component" value="Unassembled WGS sequence"/>
</dbReference>
<dbReference type="AlphaFoldDB" id="R0EQI5"/>
<dbReference type="GO" id="GO:0005840">
    <property type="term" value="C:ribosome"/>
    <property type="evidence" value="ECO:0007669"/>
    <property type="project" value="UniProtKB-KW"/>
</dbReference>
<evidence type="ECO:0000313" key="3">
    <source>
        <dbReference type="Proteomes" id="UP000013063"/>
    </source>
</evidence>
<dbReference type="RefSeq" id="WP_004615672.1">
    <property type="nucleotide sequence ID" value="NZ_APMP01000002.1"/>
</dbReference>
<evidence type="ECO:0000259" key="1">
    <source>
        <dbReference type="PROSITE" id="PS51186"/>
    </source>
</evidence>
<evidence type="ECO:0000313" key="2">
    <source>
        <dbReference type="EMBL" id="ENZ83272.1"/>
    </source>
</evidence>
<accession>R0EQI5</accession>
<dbReference type="Pfam" id="PF13302">
    <property type="entry name" value="Acetyltransf_3"/>
    <property type="match status" value="1"/>
</dbReference>
<sequence precursor="true">MRIAPGPTLETSRLILRPTAAADLDGWAEMMADETAARHIGGTQSRAAAWRGMASVAGAWALSGFSMFSVIEKASGAWVGRIGPWVPEGWPGTEIGWGLHPSAWGKGYAVEAAEASMDWAVDHLGWTDIIHCIDPLNTPSQKVAQRLGATNRGPGWLPPPYEASKVEFWGQTAEQWRARRSGRRLQVTEPETDRG</sequence>
<keyword evidence="2" id="KW-0689">Ribosomal protein</keyword>
<protein>
    <submittedName>
        <fullName evidence="2">Acetyltransferase, ribosomal protein N-acetylase</fullName>
    </submittedName>
</protein>
<feature type="domain" description="N-acetyltransferase" evidence="1">
    <location>
        <begin position="14"/>
        <end position="167"/>
    </location>
</feature>
<dbReference type="OrthoDB" id="6293260at2"/>
<dbReference type="EMBL" id="APMP01000002">
    <property type="protein sequence ID" value="ENZ83272.1"/>
    <property type="molecule type" value="Genomic_DNA"/>
</dbReference>
<dbReference type="InterPro" id="IPR016181">
    <property type="entry name" value="Acyl_CoA_acyltransferase"/>
</dbReference>
<dbReference type="InterPro" id="IPR051531">
    <property type="entry name" value="N-acetyltransferase"/>
</dbReference>
<dbReference type="Gene3D" id="3.40.630.30">
    <property type="match status" value="1"/>
</dbReference>
<gene>
    <name evidence="2" type="ORF">OR37_00569</name>
</gene>
<keyword evidence="2" id="KW-0687">Ribonucleoprotein</keyword>
<dbReference type="PROSITE" id="PS51186">
    <property type="entry name" value="GNAT"/>
    <property type="match status" value="1"/>
</dbReference>
<organism evidence="2 3">
    <name type="scientific">Caulobacter vibrioides OR37</name>
    <dbReference type="NCBI Taxonomy" id="1292034"/>
    <lineage>
        <taxon>Bacteria</taxon>
        <taxon>Pseudomonadati</taxon>
        <taxon>Pseudomonadota</taxon>
        <taxon>Alphaproteobacteria</taxon>
        <taxon>Caulobacterales</taxon>
        <taxon>Caulobacteraceae</taxon>
        <taxon>Caulobacter</taxon>
    </lineage>
</organism>
<keyword evidence="3" id="KW-1185">Reference proteome</keyword>
<dbReference type="PANTHER" id="PTHR43792">
    <property type="entry name" value="GNAT FAMILY, PUTATIVE (AFU_ORTHOLOGUE AFUA_3G00765)-RELATED-RELATED"/>
    <property type="match status" value="1"/>
</dbReference>
<dbReference type="PANTHER" id="PTHR43792:SF1">
    <property type="entry name" value="N-ACETYLTRANSFERASE DOMAIN-CONTAINING PROTEIN"/>
    <property type="match status" value="1"/>
</dbReference>
<dbReference type="PATRIC" id="fig|1292034.3.peg.566"/>
<proteinExistence type="predicted"/>
<dbReference type="eggNOG" id="COG1670">
    <property type="taxonomic scope" value="Bacteria"/>
</dbReference>
<comment type="caution">
    <text evidence="2">The sequence shown here is derived from an EMBL/GenBank/DDBJ whole genome shotgun (WGS) entry which is preliminary data.</text>
</comment>
<keyword evidence="2" id="KW-0808">Transferase</keyword>
<dbReference type="InterPro" id="IPR000182">
    <property type="entry name" value="GNAT_dom"/>
</dbReference>
<dbReference type="SUPFAM" id="SSF55729">
    <property type="entry name" value="Acyl-CoA N-acyltransferases (Nat)"/>
    <property type="match status" value="1"/>
</dbReference>
<dbReference type="GO" id="GO:0016747">
    <property type="term" value="F:acyltransferase activity, transferring groups other than amino-acyl groups"/>
    <property type="evidence" value="ECO:0007669"/>
    <property type="project" value="InterPro"/>
</dbReference>